<keyword evidence="4" id="KW-1185">Reference proteome</keyword>
<dbReference type="InterPro" id="IPR000073">
    <property type="entry name" value="AB_hydrolase_1"/>
</dbReference>
<dbReference type="RefSeq" id="WP_284875614.1">
    <property type="nucleotide sequence ID" value="NZ_CP126970.1"/>
</dbReference>
<feature type="compositionally biased region" description="Polar residues" evidence="1">
    <location>
        <begin position="33"/>
        <end position="43"/>
    </location>
</feature>
<evidence type="ECO:0000259" key="2">
    <source>
        <dbReference type="Pfam" id="PF00561"/>
    </source>
</evidence>
<evidence type="ECO:0000313" key="3">
    <source>
        <dbReference type="EMBL" id="WIM71039.1"/>
    </source>
</evidence>
<protein>
    <submittedName>
        <fullName evidence="3">Triacylglycerol lipase</fullName>
    </submittedName>
</protein>
<proteinExistence type="predicted"/>
<dbReference type="PANTHER" id="PTHR37946">
    <property type="entry name" value="SLL1969 PROTEIN"/>
    <property type="match status" value="1"/>
</dbReference>
<name>A0ABY8VN53_9CORY</name>
<dbReference type="EMBL" id="CP126970">
    <property type="protein sequence ID" value="WIM71039.1"/>
    <property type="molecule type" value="Genomic_DNA"/>
</dbReference>
<dbReference type="SUPFAM" id="SSF53474">
    <property type="entry name" value="alpha/beta-Hydrolases"/>
    <property type="match status" value="1"/>
</dbReference>
<accession>A0ABY8VN53</accession>
<dbReference type="Pfam" id="PF00561">
    <property type="entry name" value="Abhydrolase_1"/>
    <property type="match status" value="1"/>
</dbReference>
<reference evidence="3 4" key="1">
    <citation type="submission" date="2023-05" db="EMBL/GenBank/DDBJ databases">
        <title>Corynebacterium suedekumii sp. nov. and Corynebacterium breve sp. nov. isolated from raw cow's milk.</title>
        <authorList>
            <person name="Baer M.K."/>
            <person name="Mehl L."/>
            <person name="Hellmuth R."/>
            <person name="Marke G."/>
            <person name="Lipski A."/>
        </authorList>
    </citation>
    <scope>NUCLEOTIDE SEQUENCE [LARGE SCALE GENOMIC DNA]</scope>
    <source>
        <strain evidence="3 4">LM112</strain>
    </source>
</reference>
<gene>
    <name evidence="3" type="ORF">QP029_04320</name>
</gene>
<dbReference type="PANTHER" id="PTHR37946:SF1">
    <property type="entry name" value="SLL1969 PROTEIN"/>
    <property type="match status" value="1"/>
</dbReference>
<evidence type="ECO:0000256" key="1">
    <source>
        <dbReference type="SAM" id="MobiDB-lite"/>
    </source>
</evidence>
<dbReference type="InterPro" id="IPR029058">
    <property type="entry name" value="AB_hydrolase_fold"/>
</dbReference>
<dbReference type="Proteomes" id="UP001238805">
    <property type="component" value="Chromosome"/>
</dbReference>
<feature type="region of interest" description="Disordered" evidence="1">
    <location>
        <begin position="28"/>
        <end position="49"/>
    </location>
</feature>
<organism evidence="3 4">
    <name type="scientific">Corynebacterium suedekumii</name>
    <dbReference type="NCBI Taxonomy" id="3049801"/>
    <lineage>
        <taxon>Bacteria</taxon>
        <taxon>Bacillati</taxon>
        <taxon>Actinomycetota</taxon>
        <taxon>Actinomycetes</taxon>
        <taxon>Mycobacteriales</taxon>
        <taxon>Corynebacteriaceae</taxon>
        <taxon>Corynebacterium</taxon>
    </lineage>
</organism>
<sequence>MATDYLAELQRDLSNRITRYLPTRIPRRIDAAQDTTADPSTADHSPVERHIPSSAFPLGARLPARGHVEDDWRARPTADRPWPVILIHGTGDTNGIWEKLAWELRTDGWAVFAPEFGNRCTLPVEESAEQVGAYIDAVLTITGARQAVLVGHSQGGVLARYWMRVFDGAPKVRHLVCLAAPNHGTTMGGMLSSVLTTRVAESMMNSAVQSWFGPSGFQLITGHPVLAEINADGDVEEGVGYTCVATRYDAIIQPPDSCFLHSADPDADITNLFVQDVAPKARILHVEMPTDARVRRIVRDALDGIPH</sequence>
<feature type="domain" description="AB hydrolase-1" evidence="2">
    <location>
        <begin position="83"/>
        <end position="183"/>
    </location>
</feature>
<evidence type="ECO:0000313" key="4">
    <source>
        <dbReference type="Proteomes" id="UP001238805"/>
    </source>
</evidence>
<dbReference type="Gene3D" id="3.40.50.1820">
    <property type="entry name" value="alpha/beta hydrolase"/>
    <property type="match status" value="1"/>
</dbReference>